<feature type="region of interest" description="Disordered" evidence="1">
    <location>
        <begin position="53"/>
        <end position="75"/>
    </location>
</feature>
<dbReference type="AlphaFoldDB" id="A0A8J7P7D8"/>
<sequence length="263" mass="29217">MSEEKVDRKKEREKLKEDPRDFEHRLHNAKMSFLNYMARKVLPGGFWSGNRLQPGAGAAAPEPDTANGGTRPSHLDANGKIRLHLTFDDGPDPGSTPDLLNLLAKRGVIATFFFIGANAKKHAALVKEVQNAGQIIGNHSMNHLFLPVQATKKIESEIDEANQVLEEITGERPSLFRPPFGLIDKRGAELLAARRMSPVYWGAVADDWQHIGEEAVTRRILKQLPREELIVLHEGPHLGEQTVKAAALLIDRCLELGFSFDSI</sequence>
<dbReference type="PANTHER" id="PTHR10587">
    <property type="entry name" value="GLYCOSYL TRANSFERASE-RELATED"/>
    <property type="match status" value="1"/>
</dbReference>
<dbReference type="InterPro" id="IPR011330">
    <property type="entry name" value="Glyco_hydro/deAcase_b/a-brl"/>
</dbReference>
<dbReference type="PROSITE" id="PS51677">
    <property type="entry name" value="NODB"/>
    <property type="match status" value="1"/>
</dbReference>
<name>A0A8J7P7D8_9BACT</name>
<evidence type="ECO:0000313" key="4">
    <source>
        <dbReference type="Proteomes" id="UP000664277"/>
    </source>
</evidence>
<dbReference type="Proteomes" id="UP000664277">
    <property type="component" value="Unassembled WGS sequence"/>
</dbReference>
<feature type="domain" description="NodB homology" evidence="2">
    <location>
        <begin position="81"/>
        <end position="261"/>
    </location>
</feature>
<dbReference type="CDD" id="cd10917">
    <property type="entry name" value="CE4_NodB_like_6s_7s"/>
    <property type="match status" value="1"/>
</dbReference>
<dbReference type="GO" id="GO:0005975">
    <property type="term" value="P:carbohydrate metabolic process"/>
    <property type="evidence" value="ECO:0007669"/>
    <property type="project" value="InterPro"/>
</dbReference>
<evidence type="ECO:0000259" key="2">
    <source>
        <dbReference type="PROSITE" id="PS51677"/>
    </source>
</evidence>
<dbReference type="InterPro" id="IPR002509">
    <property type="entry name" value="NODB_dom"/>
</dbReference>
<feature type="region of interest" description="Disordered" evidence="1">
    <location>
        <begin position="1"/>
        <end position="21"/>
    </location>
</feature>
<dbReference type="Gene3D" id="3.20.20.370">
    <property type="entry name" value="Glycoside hydrolase/deacetylase"/>
    <property type="match status" value="1"/>
</dbReference>
<evidence type="ECO:0000256" key="1">
    <source>
        <dbReference type="SAM" id="MobiDB-lite"/>
    </source>
</evidence>
<comment type="caution">
    <text evidence="3">The sequence shown here is derived from an EMBL/GenBank/DDBJ whole genome shotgun (WGS) entry which is preliminary data.</text>
</comment>
<reference evidence="3" key="1">
    <citation type="submission" date="2021-02" db="EMBL/GenBank/DDBJ databases">
        <title>Genome-Resolved Metagenomics of a Microbial Community Performing Photosynthetic Biological Nutrient Removal.</title>
        <authorList>
            <person name="Mcdaniel E.A."/>
        </authorList>
    </citation>
    <scope>NUCLEOTIDE SEQUENCE</scope>
    <source>
        <strain evidence="3">UWPOB_OBS1</strain>
    </source>
</reference>
<dbReference type="Pfam" id="PF01522">
    <property type="entry name" value="Polysacc_deac_1"/>
    <property type="match status" value="1"/>
</dbReference>
<dbReference type="EMBL" id="JAFLCK010000007">
    <property type="protein sequence ID" value="MBN8659989.1"/>
    <property type="molecule type" value="Genomic_DNA"/>
</dbReference>
<accession>A0A8J7P7D8</accession>
<proteinExistence type="predicted"/>
<organism evidence="3 4">
    <name type="scientific">Candidatus Obscuribacter phosphatis</name>
    <dbReference type="NCBI Taxonomy" id="1906157"/>
    <lineage>
        <taxon>Bacteria</taxon>
        <taxon>Bacillati</taxon>
        <taxon>Candidatus Melainabacteria</taxon>
        <taxon>Candidatus Obscuribacterales</taxon>
        <taxon>Candidatus Obscuribacteraceae</taxon>
        <taxon>Candidatus Obscuribacter</taxon>
    </lineage>
</organism>
<dbReference type="SUPFAM" id="SSF88713">
    <property type="entry name" value="Glycoside hydrolase/deacetylase"/>
    <property type="match status" value="1"/>
</dbReference>
<dbReference type="GO" id="GO:0016810">
    <property type="term" value="F:hydrolase activity, acting on carbon-nitrogen (but not peptide) bonds"/>
    <property type="evidence" value="ECO:0007669"/>
    <property type="project" value="InterPro"/>
</dbReference>
<evidence type="ECO:0000313" key="3">
    <source>
        <dbReference type="EMBL" id="MBN8659989.1"/>
    </source>
</evidence>
<gene>
    <name evidence="3" type="ORF">J0M35_06470</name>
</gene>
<dbReference type="InterPro" id="IPR050248">
    <property type="entry name" value="Polysacc_deacetylase_ArnD"/>
</dbReference>
<protein>
    <submittedName>
        <fullName evidence="3">Polysaccharide deacetylase family protein</fullName>
    </submittedName>
</protein>